<dbReference type="RefSeq" id="XP_025352077.1">
    <property type="nucleotide sequence ID" value="XM_025497977.1"/>
</dbReference>
<keyword evidence="1" id="KW-0732">Signal</keyword>
<name>A0A316V8H0_9BASI</name>
<feature type="signal peptide" evidence="1">
    <location>
        <begin position="1"/>
        <end position="20"/>
    </location>
</feature>
<dbReference type="InParanoid" id="A0A316V8H0"/>
<keyword evidence="3" id="KW-1185">Reference proteome</keyword>
<gene>
    <name evidence="2" type="ORF">FA14DRAFT_158587</name>
</gene>
<protein>
    <submittedName>
        <fullName evidence="2">Uncharacterized protein</fullName>
    </submittedName>
</protein>
<dbReference type="AlphaFoldDB" id="A0A316V8H0"/>
<sequence>MKVTLFLAIFMLMLMSIANANNHASATCPIPQTNTPIPAYFKEMNKILKLLSVFEPYSDARPANATFERSAKRLFRLGRTMDQASQVLMQQNGDLDKSSVEKIDNSLKLSVQYVVNITKLVEYGKPLSDKYNYTAENVQIIQGVTSQYSTLFKALIAHVPHCAAYSSITLSFAKIICALVEAMEYLQPGAFAKGGKEFCDQLPTNKNPPNPEEIECIFTPPAAFTQCGNSTTAMFKYGTDNNLMGKPQSSEWCPSNGNPSTCTYHPSCAFSQSSAW</sequence>
<dbReference type="EMBL" id="KZ819607">
    <property type="protein sequence ID" value="PWN31775.1"/>
    <property type="molecule type" value="Genomic_DNA"/>
</dbReference>
<proteinExistence type="predicted"/>
<dbReference type="Proteomes" id="UP000245771">
    <property type="component" value="Unassembled WGS sequence"/>
</dbReference>
<accession>A0A316V8H0</accession>
<reference evidence="2 3" key="1">
    <citation type="journal article" date="2018" name="Mol. Biol. Evol.">
        <title>Broad Genomic Sampling Reveals a Smut Pathogenic Ancestry of the Fungal Clade Ustilaginomycotina.</title>
        <authorList>
            <person name="Kijpornyongpan T."/>
            <person name="Mondo S.J."/>
            <person name="Barry K."/>
            <person name="Sandor L."/>
            <person name="Lee J."/>
            <person name="Lipzen A."/>
            <person name="Pangilinan J."/>
            <person name="LaButti K."/>
            <person name="Hainaut M."/>
            <person name="Henrissat B."/>
            <person name="Grigoriev I.V."/>
            <person name="Spatafora J.W."/>
            <person name="Aime M.C."/>
        </authorList>
    </citation>
    <scope>NUCLEOTIDE SEQUENCE [LARGE SCALE GENOMIC DNA]</scope>
    <source>
        <strain evidence="2 3">MCA 3882</strain>
    </source>
</reference>
<dbReference type="GeneID" id="37019758"/>
<evidence type="ECO:0000313" key="2">
    <source>
        <dbReference type="EMBL" id="PWN31775.1"/>
    </source>
</evidence>
<evidence type="ECO:0000256" key="1">
    <source>
        <dbReference type="SAM" id="SignalP"/>
    </source>
</evidence>
<organism evidence="2 3">
    <name type="scientific">Meira miltonrushii</name>
    <dbReference type="NCBI Taxonomy" id="1280837"/>
    <lineage>
        <taxon>Eukaryota</taxon>
        <taxon>Fungi</taxon>
        <taxon>Dikarya</taxon>
        <taxon>Basidiomycota</taxon>
        <taxon>Ustilaginomycotina</taxon>
        <taxon>Exobasidiomycetes</taxon>
        <taxon>Exobasidiales</taxon>
        <taxon>Brachybasidiaceae</taxon>
        <taxon>Meira</taxon>
    </lineage>
</organism>
<evidence type="ECO:0000313" key="3">
    <source>
        <dbReference type="Proteomes" id="UP000245771"/>
    </source>
</evidence>
<feature type="chain" id="PRO_5016426262" evidence="1">
    <location>
        <begin position="21"/>
        <end position="276"/>
    </location>
</feature>